<evidence type="ECO:0000313" key="3">
    <source>
        <dbReference type="EMBL" id="CEG46372.1"/>
    </source>
</evidence>
<proteinExistence type="predicted"/>
<feature type="chain" id="PRO_5006059071" evidence="2">
    <location>
        <begin position="20"/>
        <end position="85"/>
    </location>
</feature>
<evidence type="ECO:0000313" key="4">
    <source>
        <dbReference type="Proteomes" id="UP000054928"/>
    </source>
</evidence>
<keyword evidence="2" id="KW-0732">Signal</keyword>
<protein>
    <submittedName>
        <fullName evidence="3">RxLR-like protein</fullName>
    </submittedName>
</protein>
<feature type="signal peptide" evidence="2">
    <location>
        <begin position="1"/>
        <end position="19"/>
    </location>
</feature>
<dbReference type="Proteomes" id="UP000054928">
    <property type="component" value="Unassembled WGS sequence"/>
</dbReference>
<dbReference type="GeneID" id="36397830"/>
<dbReference type="RefSeq" id="XP_024582741.1">
    <property type="nucleotide sequence ID" value="XM_024717220.1"/>
</dbReference>
<evidence type="ECO:0000256" key="2">
    <source>
        <dbReference type="SAM" id="SignalP"/>
    </source>
</evidence>
<dbReference type="EMBL" id="CCYD01002047">
    <property type="protein sequence ID" value="CEG46372.1"/>
    <property type="molecule type" value="Genomic_DNA"/>
</dbReference>
<dbReference type="AlphaFoldDB" id="A0A0P1AZI8"/>
<sequence>MKVTAFVVAAALAAASVIATETPTLRALADADHAPAPVAEFSDQTGPEAPLNEDDKEWGGHGWGHHGRDRSRINSILIHVSASVL</sequence>
<name>A0A0P1AZI8_PLAHL</name>
<evidence type="ECO:0000256" key="1">
    <source>
        <dbReference type="SAM" id="MobiDB-lite"/>
    </source>
</evidence>
<reference evidence="4" key="1">
    <citation type="submission" date="2014-09" db="EMBL/GenBank/DDBJ databases">
        <authorList>
            <person name="Sharma Rahul"/>
            <person name="Thines Marco"/>
        </authorList>
    </citation>
    <scope>NUCLEOTIDE SEQUENCE [LARGE SCALE GENOMIC DNA]</scope>
</reference>
<accession>A0A0P1AZI8</accession>
<feature type="region of interest" description="Disordered" evidence="1">
    <location>
        <begin position="36"/>
        <end position="66"/>
    </location>
</feature>
<keyword evidence="4" id="KW-1185">Reference proteome</keyword>
<organism evidence="3 4">
    <name type="scientific">Plasmopara halstedii</name>
    <name type="common">Downy mildew of sunflower</name>
    <dbReference type="NCBI Taxonomy" id="4781"/>
    <lineage>
        <taxon>Eukaryota</taxon>
        <taxon>Sar</taxon>
        <taxon>Stramenopiles</taxon>
        <taxon>Oomycota</taxon>
        <taxon>Peronosporomycetes</taxon>
        <taxon>Peronosporales</taxon>
        <taxon>Peronosporaceae</taxon>
        <taxon>Plasmopara</taxon>
    </lineage>
</organism>